<dbReference type="GO" id="GO:0005737">
    <property type="term" value="C:cytoplasm"/>
    <property type="evidence" value="ECO:0007669"/>
    <property type="project" value="TreeGrafter"/>
</dbReference>
<accession>A0A9Q0FGA3</accession>
<dbReference type="Pfam" id="PF21547">
    <property type="entry name" value="TTI1"/>
    <property type="match status" value="1"/>
</dbReference>
<dbReference type="InterPro" id="IPR057567">
    <property type="entry name" value="TPR_TTI1_C"/>
</dbReference>
<feature type="domain" description="TTI1 N-terminal TPR" evidence="2">
    <location>
        <begin position="31"/>
        <end position="172"/>
    </location>
</feature>
<dbReference type="Pfam" id="PF24173">
    <property type="entry name" value="TPR_TTI1_N"/>
    <property type="match status" value="2"/>
</dbReference>
<evidence type="ECO:0000313" key="5">
    <source>
        <dbReference type="Proteomes" id="UP001141552"/>
    </source>
</evidence>
<dbReference type="InterPro" id="IPR052587">
    <property type="entry name" value="TELO2-interacting_protein_1"/>
</dbReference>
<proteinExistence type="predicted"/>
<reference evidence="4" key="1">
    <citation type="submission" date="2022-02" db="EMBL/GenBank/DDBJ databases">
        <authorList>
            <person name="Henning P.M."/>
            <person name="McCubbin A.G."/>
            <person name="Shore J.S."/>
        </authorList>
    </citation>
    <scope>NUCLEOTIDE SEQUENCE</scope>
    <source>
        <strain evidence="4">F60SS</strain>
        <tissue evidence="4">Leaves</tissue>
    </source>
</reference>
<reference evidence="4" key="2">
    <citation type="journal article" date="2023" name="Plants (Basel)">
        <title>Annotation of the Turnera subulata (Passifloraceae) Draft Genome Reveals the S-Locus Evolved after the Divergence of Turneroideae from Passifloroideae in a Stepwise Manner.</title>
        <authorList>
            <person name="Henning P.M."/>
            <person name="Roalson E.H."/>
            <person name="Mir W."/>
            <person name="McCubbin A.G."/>
            <person name="Shore J.S."/>
        </authorList>
    </citation>
    <scope>NUCLEOTIDE SEQUENCE</scope>
    <source>
        <strain evidence="4">F60SS</strain>
    </source>
</reference>
<organism evidence="4 5">
    <name type="scientific">Turnera subulata</name>
    <dbReference type="NCBI Taxonomy" id="218843"/>
    <lineage>
        <taxon>Eukaryota</taxon>
        <taxon>Viridiplantae</taxon>
        <taxon>Streptophyta</taxon>
        <taxon>Embryophyta</taxon>
        <taxon>Tracheophyta</taxon>
        <taxon>Spermatophyta</taxon>
        <taxon>Magnoliopsida</taxon>
        <taxon>eudicotyledons</taxon>
        <taxon>Gunneridae</taxon>
        <taxon>Pentapetalae</taxon>
        <taxon>rosids</taxon>
        <taxon>fabids</taxon>
        <taxon>Malpighiales</taxon>
        <taxon>Passifloraceae</taxon>
        <taxon>Turnera</taxon>
    </lineage>
</organism>
<dbReference type="EMBL" id="JAKUCV010005688">
    <property type="protein sequence ID" value="KAJ4830259.1"/>
    <property type="molecule type" value="Genomic_DNA"/>
</dbReference>
<keyword evidence="5" id="KW-1185">Reference proteome</keyword>
<dbReference type="InterPro" id="IPR057566">
    <property type="entry name" value="TPR_TTI1_N"/>
</dbReference>
<feature type="domain" description="TTI1 C-terminal TPR" evidence="3">
    <location>
        <begin position="1128"/>
        <end position="1292"/>
    </location>
</feature>
<dbReference type="PANTHER" id="PTHR18460">
    <property type="entry name" value="TEL2 INTERACTING PROTEIN 1 TTI1 FAMILY MEMBER"/>
    <property type="match status" value="1"/>
</dbReference>
<dbReference type="InterPro" id="IPR016024">
    <property type="entry name" value="ARM-type_fold"/>
</dbReference>
<evidence type="ECO:0000259" key="3">
    <source>
        <dbReference type="Pfam" id="PF24181"/>
    </source>
</evidence>
<evidence type="ECO:0000259" key="2">
    <source>
        <dbReference type="Pfam" id="PF24173"/>
    </source>
</evidence>
<comment type="caution">
    <text evidence="4">The sequence shown here is derived from an EMBL/GenBank/DDBJ whole genome shotgun (WGS) entry which is preliminary data.</text>
</comment>
<dbReference type="Pfam" id="PF24181">
    <property type="entry name" value="TPR_TTI1_C"/>
    <property type="match status" value="1"/>
</dbReference>
<name>A0A9Q0FGA3_9ROSI</name>
<evidence type="ECO:0000256" key="1">
    <source>
        <dbReference type="SAM" id="MobiDB-lite"/>
    </source>
</evidence>
<dbReference type="OrthoDB" id="49511at2759"/>
<feature type="domain" description="TTI1 N-terminal TPR" evidence="2">
    <location>
        <begin position="222"/>
        <end position="465"/>
    </location>
</feature>
<gene>
    <name evidence="4" type="ORF">Tsubulata_029718</name>
</gene>
<sequence>MEPEDSPTIFNLSNDGDDYTNDDVEEKSSVFSQLKPYCLQLLALLQNPNTRNSSATSSLLRFLQTSPRSSLQPFFDYTLFPLMLVLDAAVDSRSSEKAGPNRPPQTPHKVSDSAAEGVVRCLEELLKKCRLGSVEQMVVLMKKLTYAALLSPSEASEEFREGVIKCFRALIGGLVPCSDEACSCRYVSGLPALLEGEGVKCNSKCDLVGGECLLAFLRSQYASAALGHWLSLLLKAADAEVERGHRGNAKLRVEAFVTIRMLVAKVGTADALAFFLPGVVSQFAKVLHVSKTMISGAAGSMEAFDQAIRALAEYLMIVLEDDANLSSLNIGPGLDSNENGSVHSFLNELRQLPISTQGQSKTAAGESVGEAVTRLPESTMNRGTKIVGEMGSLYVERSRDWIEKTSTNVDKMLTATFPHICVHPAKRVRKGLLAAVRGLLSKCSYTMKGSRLMLLECLFVLVVDDSDVVSAPAQEFLEYLLCLRDKHHVQRDVAEIFSRLIEKLPKVVLGNEESLALSHAQKLLGVMYYSGPQFVLDHIQSPVTAARFLDVFAISLSPNSVFTGALDKLSLARPSSIGFLGSIAELKATSHRAADCQTVVNAVPSDFPRFRNIEENRMKLPLEPMQDAYDLPRMPPWFAYVGSQKLYEVLAGILRLVGLSLMADLKSEGHMSVVTDIPLGYLRNVVSEVRLKECSKESWQSWYYRNGSGHLLRQASTAACILNEMIYGLSDRAVDKLTGIFEKSRASGEWVKESDARAAGCPQYTVESSWKVSQQKASTSHLIDCIGRILHEYLSSEIWDLPVDHDSLVRQPDGEYEEISTHFFQDIAMLHQVIIDGIGIFSLCLGEDFASSGFLHSSLYLLLESLISSNFQVRNASDAVLHVLSSALGYPTVGELVLANADYVIDSICRQLRHLDLNPHVPNVLSSILSYIGAAHKILPLLEEPMCSASQELEILGRHQHPELTIPFLKAVAEIARASKREAFSLPPNAESFLIHIKSQISDVAKERNTNSLQSSISPNGNGIDMIRMESEQWENILFKLNDSKRYRRTVGSIAGSCLTAATPLLASVKQAECLVALDIVEDGVTTLAKVEEAYRHERESKEAIEEAIRSYVFRQLQDTLDVPDEGTDENRLLPAMNKIWPFLVACVRNRNPVAVRRCVSVIANVIQICGGDFFSRRFHTDGLHFWKLLSASPFHRKPFSKEERNPLQLPYRSAPTSGSMAEVSNLKVQVAVLNMIADLSRNKKSASALEVVFKKVSGLVVGIACSGVTGLHDASINALHGLAMVDPDLIWLLLADVYYSLKKKGVPSPPSSDLPPISHILPPAQSSKDYLYVQYGGQAYGFDIDLSSVETAFKKLHSLVFTNQLYCTS</sequence>
<dbReference type="Proteomes" id="UP001141552">
    <property type="component" value="Unassembled WGS sequence"/>
</dbReference>
<dbReference type="PANTHER" id="PTHR18460:SF3">
    <property type="entry name" value="TELO2-INTERACTING PROTEIN 1 HOMOLOG"/>
    <property type="match status" value="1"/>
</dbReference>
<protein>
    <submittedName>
        <fullName evidence="4">Uncharacterized protein</fullName>
    </submittedName>
</protein>
<dbReference type="InterPro" id="IPR049362">
    <property type="entry name" value="TTI1_rpt"/>
</dbReference>
<feature type="region of interest" description="Disordered" evidence="1">
    <location>
        <begin position="1"/>
        <end position="23"/>
    </location>
</feature>
<evidence type="ECO:0000313" key="4">
    <source>
        <dbReference type="EMBL" id="KAJ4830259.1"/>
    </source>
</evidence>
<dbReference type="SUPFAM" id="SSF48371">
    <property type="entry name" value="ARM repeat"/>
    <property type="match status" value="1"/>
</dbReference>